<reference evidence="3" key="1">
    <citation type="submission" date="2021-06" db="EMBL/GenBank/DDBJ databases">
        <authorList>
            <person name="Kallberg Y."/>
            <person name="Tangrot J."/>
            <person name="Rosling A."/>
        </authorList>
    </citation>
    <scope>NUCLEOTIDE SEQUENCE</scope>
    <source>
        <strain evidence="3">IA702</strain>
    </source>
</reference>
<dbReference type="Proteomes" id="UP000789572">
    <property type="component" value="Unassembled WGS sequence"/>
</dbReference>
<dbReference type="EMBL" id="CAJVPJ010007865">
    <property type="protein sequence ID" value="CAG8678047.1"/>
    <property type="molecule type" value="Genomic_DNA"/>
</dbReference>
<feature type="compositionally biased region" description="Basic and acidic residues" evidence="1">
    <location>
        <begin position="20"/>
        <end position="29"/>
    </location>
</feature>
<accession>A0A9N9HCY1</accession>
<dbReference type="InterPro" id="IPR011665">
    <property type="entry name" value="BRF1_TBP-bd_dom"/>
</dbReference>
<dbReference type="Gene3D" id="1.20.5.650">
    <property type="entry name" value="Single helix bin"/>
    <property type="match status" value="1"/>
</dbReference>
<gene>
    <name evidence="3" type="ORF">POCULU_LOCUS11338</name>
</gene>
<evidence type="ECO:0000259" key="2">
    <source>
        <dbReference type="Pfam" id="PF07741"/>
    </source>
</evidence>
<evidence type="ECO:0000313" key="3">
    <source>
        <dbReference type="EMBL" id="CAG8678047.1"/>
    </source>
</evidence>
<evidence type="ECO:0000313" key="4">
    <source>
        <dbReference type="Proteomes" id="UP000789572"/>
    </source>
</evidence>
<feature type="non-terminal residue" evidence="3">
    <location>
        <position position="102"/>
    </location>
</feature>
<proteinExistence type="predicted"/>
<dbReference type="OrthoDB" id="511529at2759"/>
<name>A0A9N9HCY1_9GLOM</name>
<feature type="domain" description="Brf1 TBP-binding" evidence="2">
    <location>
        <begin position="1"/>
        <end position="83"/>
    </location>
</feature>
<sequence>KIKTQVWMQDNEEYLKEMEAKRKKQEMDRQNGIGTTRRRRRMKKDKPGDLPPSTTPAEAARRLLESKRASKKIRYEVLESLFDNNFMADATVAYAASPAPSW</sequence>
<feature type="non-terminal residue" evidence="3">
    <location>
        <position position="1"/>
    </location>
</feature>
<feature type="region of interest" description="Disordered" evidence="1">
    <location>
        <begin position="20"/>
        <end position="58"/>
    </location>
</feature>
<organism evidence="3 4">
    <name type="scientific">Paraglomus occultum</name>
    <dbReference type="NCBI Taxonomy" id="144539"/>
    <lineage>
        <taxon>Eukaryota</taxon>
        <taxon>Fungi</taxon>
        <taxon>Fungi incertae sedis</taxon>
        <taxon>Mucoromycota</taxon>
        <taxon>Glomeromycotina</taxon>
        <taxon>Glomeromycetes</taxon>
        <taxon>Paraglomerales</taxon>
        <taxon>Paraglomeraceae</taxon>
        <taxon>Paraglomus</taxon>
    </lineage>
</organism>
<keyword evidence="4" id="KW-1185">Reference proteome</keyword>
<dbReference type="AlphaFoldDB" id="A0A9N9HCY1"/>
<evidence type="ECO:0000256" key="1">
    <source>
        <dbReference type="SAM" id="MobiDB-lite"/>
    </source>
</evidence>
<protein>
    <submittedName>
        <fullName evidence="3">5752_t:CDS:1</fullName>
    </submittedName>
</protein>
<dbReference type="Pfam" id="PF07741">
    <property type="entry name" value="BRF1"/>
    <property type="match status" value="1"/>
</dbReference>
<comment type="caution">
    <text evidence="3">The sequence shown here is derived from an EMBL/GenBank/DDBJ whole genome shotgun (WGS) entry which is preliminary data.</text>
</comment>